<accession>A0ACD5VT98</accession>
<protein>
    <submittedName>
        <fullName evidence="1">Uncharacterized protein</fullName>
    </submittedName>
</protein>
<reference evidence="1" key="1">
    <citation type="submission" date="2021-05" db="EMBL/GenBank/DDBJ databases">
        <authorList>
            <person name="Scholz U."/>
            <person name="Mascher M."/>
            <person name="Fiebig A."/>
        </authorList>
    </citation>
    <scope>NUCLEOTIDE SEQUENCE [LARGE SCALE GENOMIC DNA]</scope>
</reference>
<organism evidence="1 2">
    <name type="scientific">Avena sativa</name>
    <name type="common">Oat</name>
    <dbReference type="NCBI Taxonomy" id="4498"/>
    <lineage>
        <taxon>Eukaryota</taxon>
        <taxon>Viridiplantae</taxon>
        <taxon>Streptophyta</taxon>
        <taxon>Embryophyta</taxon>
        <taxon>Tracheophyta</taxon>
        <taxon>Spermatophyta</taxon>
        <taxon>Magnoliopsida</taxon>
        <taxon>Liliopsida</taxon>
        <taxon>Poales</taxon>
        <taxon>Poaceae</taxon>
        <taxon>BOP clade</taxon>
        <taxon>Pooideae</taxon>
        <taxon>Poodae</taxon>
        <taxon>Poeae</taxon>
        <taxon>Poeae Chloroplast Group 1 (Aveneae type)</taxon>
        <taxon>Aveninae</taxon>
        <taxon>Avena</taxon>
    </lineage>
</organism>
<evidence type="ECO:0000313" key="2">
    <source>
        <dbReference type="Proteomes" id="UP001732700"/>
    </source>
</evidence>
<name>A0ACD5VT98_AVESA</name>
<sequence length="528" mass="60648">MGGYVPPGYNALRTTLLDKEKKHISRMLEPTKSTWPLKGVTICTDGWSDPQRRPILNFMAVTEGGPMFLKSIATEGETKSTEYIFEKLREVIEEVGPENVVQVITDNASNCRSAGLMVEAKYKNIYWTPCIVHTLNLVVKDICDPKNFAGDNEVLWFIREIADEASFIKNYIMNHSMRLSMFNEFSKLKFLQIAETRFASVVIMLKRFLQIRESLVQMVVHANWAAYKEAPASRAHSQRVKDLILDDVWWDKLTYIVSFMLPIYSMIRATDTDKPCLHLIYEMWDDMIEKVKTPIYRHEGKGPNEDCALYIVIKKILLSRWTKSNTPLHCLAHSCNPRYYTPSWVGAVRGRVTPLDDKEILDMRNKCLRKLYPDQDDYKTIKKEFADFALMSNDFQDADSIEDRDDFEPKQWWGTHGGSTKHLKKLALKLLGQPASSSCCERNWSTYAFIHSSARNKLTPARAEDLVFTHNNHRLISRHSHEYNSGPSRMWDVGGDGVESFTGVGMLEGAEFSLDEPELEEQMLAVLS</sequence>
<keyword evidence="2" id="KW-1185">Reference proteome</keyword>
<dbReference type="EnsemblPlants" id="AVESA.00010b.r2.3CG0502870.1">
    <property type="protein sequence ID" value="AVESA.00010b.r2.3CG0502870.1.CDS"/>
    <property type="gene ID" value="AVESA.00010b.r2.3CG0502870"/>
</dbReference>
<dbReference type="Proteomes" id="UP001732700">
    <property type="component" value="Chromosome 3C"/>
</dbReference>
<reference evidence="1" key="2">
    <citation type="submission" date="2025-09" db="UniProtKB">
        <authorList>
            <consortium name="EnsemblPlants"/>
        </authorList>
    </citation>
    <scope>IDENTIFICATION</scope>
</reference>
<evidence type="ECO:0000313" key="1">
    <source>
        <dbReference type="EnsemblPlants" id="AVESA.00010b.r2.3CG0502870.1.CDS"/>
    </source>
</evidence>
<proteinExistence type="predicted"/>